<dbReference type="Gene3D" id="3.90.550.10">
    <property type="entry name" value="Spore Coat Polysaccharide Biosynthesis Protein SpsA, Chain A"/>
    <property type="match status" value="1"/>
</dbReference>
<dbReference type="AlphaFoldDB" id="A0A9X7VYT5"/>
<proteinExistence type="predicted"/>
<dbReference type="KEGG" id="afx:JZ786_21585"/>
<dbReference type="SUPFAM" id="SSF53448">
    <property type="entry name" value="Nucleotide-diphospho-sugar transferases"/>
    <property type="match status" value="1"/>
</dbReference>
<gene>
    <name evidence="3" type="ORF">JZ786_21585</name>
</gene>
<protein>
    <submittedName>
        <fullName evidence="3">NTP transferase domain-containing protein</fullName>
    </submittedName>
</protein>
<dbReference type="InterPro" id="IPR029044">
    <property type="entry name" value="Nucleotide-diphossugar_trans"/>
</dbReference>
<dbReference type="GO" id="GO:0016779">
    <property type="term" value="F:nucleotidyltransferase activity"/>
    <property type="evidence" value="ECO:0007669"/>
    <property type="project" value="UniProtKB-ARBA"/>
</dbReference>
<reference evidence="3 4" key="1">
    <citation type="submission" date="2021-02" db="EMBL/GenBank/DDBJ databases">
        <title>Alicyclobacillus curvatus sp. nov. and Alicyclobacillus mengziensis sp. nov., two acidophilic bacteria isolated from acid mine drainage.</title>
        <authorList>
            <person name="Huang Y."/>
        </authorList>
    </citation>
    <scope>NUCLEOTIDE SEQUENCE [LARGE SCALE GENOMIC DNA]</scope>
    <source>
        <strain evidence="3 4">S30H14</strain>
    </source>
</reference>
<keyword evidence="4" id="KW-1185">Reference proteome</keyword>
<evidence type="ECO:0000256" key="1">
    <source>
        <dbReference type="ARBA" id="ARBA00022679"/>
    </source>
</evidence>
<sequence length="218" mass="23977">MGTDKLTLHLAKEASSSGFDNVTILQHVTSVCRMVSDHVWLLTSPDAARVVNQLATNRLDTGADIRTLADERFYEGPLRALGHAWPQICEQSADAERTLPKADLPVLVVAGDLPGLRQEVLLACKEKLEHGADDIDAVLVTRGDMLQPLLGCYRSRAGHVFVDAALQGQKRLLPVLRDLSVETISSEAYGWPEWWTRPVHTPRDYEEWLMTGGAGISG</sequence>
<dbReference type="Proteomes" id="UP000663505">
    <property type="component" value="Chromosome"/>
</dbReference>
<dbReference type="PANTHER" id="PTHR19136">
    <property type="entry name" value="MOLYBDENUM COFACTOR GUANYLYLTRANSFERASE"/>
    <property type="match status" value="1"/>
</dbReference>
<evidence type="ECO:0000313" key="4">
    <source>
        <dbReference type="Proteomes" id="UP000663505"/>
    </source>
</evidence>
<name>A0A9X7VYT5_9BACL</name>
<dbReference type="InterPro" id="IPR025877">
    <property type="entry name" value="MobA-like_NTP_Trfase"/>
</dbReference>
<evidence type="ECO:0000313" key="3">
    <source>
        <dbReference type="EMBL" id="QSO46977.1"/>
    </source>
</evidence>
<dbReference type="Pfam" id="PF12804">
    <property type="entry name" value="NTP_transf_3"/>
    <property type="match status" value="1"/>
</dbReference>
<organism evidence="3 4">
    <name type="scientific">Alicyclobacillus mengziensis</name>
    <dbReference type="NCBI Taxonomy" id="2931921"/>
    <lineage>
        <taxon>Bacteria</taxon>
        <taxon>Bacillati</taxon>
        <taxon>Bacillota</taxon>
        <taxon>Bacilli</taxon>
        <taxon>Bacillales</taxon>
        <taxon>Alicyclobacillaceae</taxon>
        <taxon>Alicyclobacillus</taxon>
    </lineage>
</organism>
<evidence type="ECO:0000259" key="2">
    <source>
        <dbReference type="Pfam" id="PF12804"/>
    </source>
</evidence>
<dbReference type="EMBL" id="CP071182">
    <property type="protein sequence ID" value="QSO46977.1"/>
    <property type="molecule type" value="Genomic_DNA"/>
</dbReference>
<accession>A0A9X7VYT5</accession>
<feature type="domain" description="MobA-like NTP transferase" evidence="2">
    <location>
        <begin position="1"/>
        <end position="175"/>
    </location>
</feature>
<keyword evidence="1 3" id="KW-0808">Transferase</keyword>
<dbReference type="PANTHER" id="PTHR19136:SF81">
    <property type="entry name" value="MOLYBDENUM COFACTOR GUANYLYLTRANSFERASE"/>
    <property type="match status" value="1"/>
</dbReference>